<dbReference type="AlphaFoldDB" id="A0A382S8V7"/>
<evidence type="ECO:0000256" key="1">
    <source>
        <dbReference type="SAM" id="MobiDB-lite"/>
    </source>
</evidence>
<protein>
    <submittedName>
        <fullName evidence="2">Uncharacterized protein</fullName>
    </submittedName>
</protein>
<feature type="non-terminal residue" evidence="2">
    <location>
        <position position="23"/>
    </location>
</feature>
<gene>
    <name evidence="2" type="ORF">METZ01_LOCUS358501</name>
</gene>
<evidence type="ECO:0000313" key="2">
    <source>
        <dbReference type="EMBL" id="SVD05647.1"/>
    </source>
</evidence>
<sequence>MWKPSQRIKYKPSSGSWPNAAEV</sequence>
<accession>A0A382S8V7</accession>
<feature type="region of interest" description="Disordered" evidence="1">
    <location>
        <begin position="1"/>
        <end position="23"/>
    </location>
</feature>
<organism evidence="2">
    <name type="scientific">marine metagenome</name>
    <dbReference type="NCBI Taxonomy" id="408172"/>
    <lineage>
        <taxon>unclassified sequences</taxon>
        <taxon>metagenomes</taxon>
        <taxon>ecological metagenomes</taxon>
    </lineage>
</organism>
<proteinExistence type="predicted"/>
<feature type="compositionally biased region" description="Basic residues" evidence="1">
    <location>
        <begin position="1"/>
        <end position="10"/>
    </location>
</feature>
<name>A0A382S8V7_9ZZZZ</name>
<reference evidence="2" key="1">
    <citation type="submission" date="2018-05" db="EMBL/GenBank/DDBJ databases">
        <authorList>
            <person name="Lanie J.A."/>
            <person name="Ng W.-L."/>
            <person name="Kazmierczak K.M."/>
            <person name="Andrzejewski T.M."/>
            <person name="Davidsen T.M."/>
            <person name="Wayne K.J."/>
            <person name="Tettelin H."/>
            <person name="Glass J.I."/>
            <person name="Rusch D."/>
            <person name="Podicherti R."/>
            <person name="Tsui H.-C.T."/>
            <person name="Winkler M.E."/>
        </authorList>
    </citation>
    <scope>NUCLEOTIDE SEQUENCE</scope>
</reference>
<dbReference type="EMBL" id="UINC01126882">
    <property type="protein sequence ID" value="SVD05647.1"/>
    <property type="molecule type" value="Genomic_DNA"/>
</dbReference>